<reference evidence="10 11" key="1">
    <citation type="submission" date="2019-11" db="EMBL/GenBank/DDBJ databases">
        <title>The genome sequence of Methylocystis heyeri.</title>
        <authorList>
            <person name="Oshkin I.Y."/>
            <person name="Miroshnikov K."/>
            <person name="Dedysh S.N."/>
        </authorList>
    </citation>
    <scope>NUCLEOTIDE SEQUENCE [LARGE SCALE GENOMIC DNA]</scope>
    <source>
        <strain evidence="10 11">H2</strain>
    </source>
</reference>
<dbReference type="GO" id="GO:0005829">
    <property type="term" value="C:cytosol"/>
    <property type="evidence" value="ECO:0007669"/>
    <property type="project" value="TreeGrafter"/>
</dbReference>
<keyword evidence="3" id="KW-0810">Translation regulation</keyword>
<protein>
    <recommendedName>
        <fullName evidence="2">Integration host factor subunit alpha</fullName>
    </recommendedName>
</protein>
<dbReference type="GO" id="GO:0009893">
    <property type="term" value="P:positive regulation of metabolic process"/>
    <property type="evidence" value="ECO:0007669"/>
    <property type="project" value="UniProtKB-ARBA"/>
</dbReference>
<evidence type="ECO:0000256" key="3">
    <source>
        <dbReference type="ARBA" id="ARBA00022845"/>
    </source>
</evidence>
<organism evidence="10 11">
    <name type="scientific">Methylocystis heyeri</name>
    <dbReference type="NCBI Taxonomy" id="391905"/>
    <lineage>
        <taxon>Bacteria</taxon>
        <taxon>Pseudomonadati</taxon>
        <taxon>Pseudomonadota</taxon>
        <taxon>Alphaproteobacteria</taxon>
        <taxon>Hyphomicrobiales</taxon>
        <taxon>Methylocystaceae</taxon>
        <taxon>Methylocystis</taxon>
    </lineage>
</organism>
<proteinExistence type="inferred from homology"/>
<dbReference type="KEGG" id="mhey:H2LOC_011680"/>
<dbReference type="InterPro" id="IPR010992">
    <property type="entry name" value="IHF-like_DNA-bd_dom_sf"/>
</dbReference>
<keyword evidence="7" id="KW-0233">DNA recombination</keyword>
<evidence type="ECO:0000256" key="2">
    <source>
        <dbReference type="ARBA" id="ARBA00018329"/>
    </source>
</evidence>
<dbReference type="InterPro" id="IPR000119">
    <property type="entry name" value="Hist_DNA-bd"/>
</dbReference>
<evidence type="ECO:0000256" key="4">
    <source>
        <dbReference type="ARBA" id="ARBA00023015"/>
    </source>
</evidence>
<dbReference type="RefSeq" id="WP_136496553.1">
    <property type="nucleotide sequence ID" value="NZ_CP046052.1"/>
</dbReference>
<feature type="compositionally biased region" description="Gly residues" evidence="9">
    <location>
        <begin position="146"/>
        <end position="155"/>
    </location>
</feature>
<dbReference type="PANTHER" id="PTHR33175:SF2">
    <property type="entry name" value="INTEGRATION HOST FACTOR SUBUNIT ALPHA"/>
    <property type="match status" value="1"/>
</dbReference>
<sequence length="155" mass="16853">MIERKSMFLSEYTSLHAAGSAAGYDEPEKIQGTLTRHDIAETISERCPGLSKREAKKLVDSVIEEMTVALCRGETVKLHDFGSFVVRSKGEREGRNPRTGAKVPIEPRIVVVFKPSPNMKGTVNGDEGGERQRPGRKKGAAKNPGDGDGGAFRNN</sequence>
<gene>
    <name evidence="10" type="ORF">H2LOC_011680</name>
</gene>
<dbReference type="SMART" id="SM00411">
    <property type="entry name" value="BHL"/>
    <property type="match status" value="1"/>
</dbReference>
<feature type="region of interest" description="Disordered" evidence="9">
    <location>
        <begin position="113"/>
        <end position="155"/>
    </location>
</feature>
<evidence type="ECO:0000256" key="9">
    <source>
        <dbReference type="SAM" id="MobiDB-lite"/>
    </source>
</evidence>
<evidence type="ECO:0000256" key="8">
    <source>
        <dbReference type="RuleBase" id="RU003939"/>
    </source>
</evidence>
<accession>A0A6B8KIE6</accession>
<dbReference type="Gene3D" id="4.10.520.10">
    <property type="entry name" value="IHF-like DNA-binding proteins"/>
    <property type="match status" value="1"/>
</dbReference>
<keyword evidence="5" id="KW-0238">DNA-binding</keyword>
<evidence type="ECO:0000256" key="1">
    <source>
        <dbReference type="ARBA" id="ARBA00010529"/>
    </source>
</evidence>
<dbReference type="OrthoDB" id="9797747at2"/>
<keyword evidence="6" id="KW-0804">Transcription</keyword>
<dbReference type="Pfam" id="PF00216">
    <property type="entry name" value="Bac_DNA_binding"/>
    <property type="match status" value="1"/>
</dbReference>
<keyword evidence="11" id="KW-1185">Reference proteome</keyword>
<evidence type="ECO:0000313" key="11">
    <source>
        <dbReference type="Proteomes" id="UP000309061"/>
    </source>
</evidence>
<dbReference type="PANTHER" id="PTHR33175">
    <property type="entry name" value="DNA-BINDING PROTEIN HU"/>
    <property type="match status" value="1"/>
</dbReference>
<dbReference type="AlphaFoldDB" id="A0A6B8KIE6"/>
<comment type="similarity">
    <text evidence="1 8">Belongs to the bacterial histone-like protein family.</text>
</comment>
<dbReference type="Proteomes" id="UP000309061">
    <property type="component" value="Chromosome"/>
</dbReference>
<dbReference type="GO" id="GO:0006417">
    <property type="term" value="P:regulation of translation"/>
    <property type="evidence" value="ECO:0007669"/>
    <property type="project" value="UniProtKB-KW"/>
</dbReference>
<dbReference type="GO" id="GO:0006355">
    <property type="term" value="P:regulation of DNA-templated transcription"/>
    <property type="evidence" value="ECO:0007669"/>
    <property type="project" value="InterPro"/>
</dbReference>
<evidence type="ECO:0000256" key="6">
    <source>
        <dbReference type="ARBA" id="ARBA00023163"/>
    </source>
</evidence>
<dbReference type="PRINTS" id="PR01727">
    <property type="entry name" value="DNABINDINGHU"/>
</dbReference>
<dbReference type="InterPro" id="IPR005684">
    <property type="entry name" value="IHF_alpha"/>
</dbReference>
<dbReference type="GO" id="GO:0003677">
    <property type="term" value="F:DNA binding"/>
    <property type="evidence" value="ECO:0007669"/>
    <property type="project" value="UniProtKB-KW"/>
</dbReference>
<dbReference type="GO" id="GO:0006310">
    <property type="term" value="P:DNA recombination"/>
    <property type="evidence" value="ECO:0007669"/>
    <property type="project" value="UniProtKB-KW"/>
</dbReference>
<name>A0A6B8KIE6_9HYPH</name>
<keyword evidence="4" id="KW-0805">Transcription regulation</keyword>
<dbReference type="GO" id="GO:0030527">
    <property type="term" value="F:structural constituent of chromatin"/>
    <property type="evidence" value="ECO:0007669"/>
    <property type="project" value="InterPro"/>
</dbReference>
<dbReference type="EMBL" id="CP046052">
    <property type="protein sequence ID" value="QGM46303.1"/>
    <property type="molecule type" value="Genomic_DNA"/>
</dbReference>
<evidence type="ECO:0000256" key="5">
    <source>
        <dbReference type="ARBA" id="ARBA00023125"/>
    </source>
</evidence>
<evidence type="ECO:0000256" key="7">
    <source>
        <dbReference type="ARBA" id="ARBA00023172"/>
    </source>
</evidence>
<dbReference type="CDD" id="cd13835">
    <property type="entry name" value="IHF_A"/>
    <property type="match status" value="1"/>
</dbReference>
<dbReference type="SUPFAM" id="SSF47729">
    <property type="entry name" value="IHF-like DNA-binding proteins"/>
    <property type="match status" value="1"/>
</dbReference>
<evidence type="ECO:0000313" key="10">
    <source>
        <dbReference type="EMBL" id="QGM46303.1"/>
    </source>
</evidence>